<dbReference type="SMART" id="SM00089">
    <property type="entry name" value="PKD"/>
    <property type="match status" value="1"/>
</dbReference>
<comment type="caution">
    <text evidence="2">The sequence shown here is derived from an EMBL/GenBank/DDBJ whole genome shotgun (WGS) entry which is preliminary data.</text>
</comment>
<evidence type="ECO:0000259" key="1">
    <source>
        <dbReference type="PROSITE" id="PS50093"/>
    </source>
</evidence>
<dbReference type="SUPFAM" id="SSF49299">
    <property type="entry name" value="PKD domain"/>
    <property type="match status" value="1"/>
</dbReference>
<dbReference type="RefSeq" id="WP_379662695.1">
    <property type="nucleotide sequence ID" value="NZ_JBHUDG010000015.1"/>
</dbReference>
<dbReference type="Proteomes" id="UP001597118">
    <property type="component" value="Unassembled WGS sequence"/>
</dbReference>
<reference evidence="3" key="1">
    <citation type="journal article" date="2019" name="Int. J. Syst. Evol. Microbiol.">
        <title>The Global Catalogue of Microorganisms (GCM) 10K type strain sequencing project: providing services to taxonomists for standard genome sequencing and annotation.</title>
        <authorList>
            <consortium name="The Broad Institute Genomics Platform"/>
            <consortium name="The Broad Institute Genome Sequencing Center for Infectious Disease"/>
            <person name="Wu L."/>
            <person name="Ma J."/>
        </authorList>
    </citation>
    <scope>NUCLEOTIDE SEQUENCE [LARGE SCALE GENOMIC DNA]</scope>
    <source>
        <strain evidence="3">CCUG 53762</strain>
    </source>
</reference>
<accession>A0ABW4IDQ3</accession>
<dbReference type="Gene3D" id="2.60.40.10">
    <property type="entry name" value="Immunoglobulins"/>
    <property type="match status" value="2"/>
</dbReference>
<feature type="domain" description="PKD" evidence="1">
    <location>
        <begin position="121"/>
        <end position="207"/>
    </location>
</feature>
<dbReference type="PROSITE" id="PS51257">
    <property type="entry name" value="PROKAR_LIPOPROTEIN"/>
    <property type="match status" value="1"/>
</dbReference>
<name>A0ABW4IDQ3_9SPHI</name>
<dbReference type="InterPro" id="IPR013783">
    <property type="entry name" value="Ig-like_fold"/>
</dbReference>
<dbReference type="EMBL" id="JBHUDG010000015">
    <property type="protein sequence ID" value="MFD1630320.1"/>
    <property type="molecule type" value="Genomic_DNA"/>
</dbReference>
<dbReference type="InterPro" id="IPR022409">
    <property type="entry name" value="PKD/Chitinase_dom"/>
</dbReference>
<dbReference type="CDD" id="cd00146">
    <property type="entry name" value="PKD"/>
    <property type="match status" value="1"/>
</dbReference>
<evidence type="ECO:0000313" key="2">
    <source>
        <dbReference type="EMBL" id="MFD1630320.1"/>
    </source>
</evidence>
<gene>
    <name evidence="2" type="ORF">ACFSAH_10550</name>
</gene>
<protein>
    <submittedName>
        <fullName evidence="2">PKD domain-containing protein</fullName>
    </submittedName>
</protein>
<proteinExistence type="predicted"/>
<dbReference type="InterPro" id="IPR000601">
    <property type="entry name" value="PKD_dom"/>
</dbReference>
<dbReference type="SUPFAM" id="SSF63829">
    <property type="entry name" value="Calcium-dependent phosphotriesterase"/>
    <property type="match status" value="1"/>
</dbReference>
<sequence>MKKFRLLYFLMGLVLLSCSKQEISGIGQQGDYLANFDFPKGVLTAPAKVVITNRSKNADKFHWQFPGGKVLDKKGLHDISESDKMVPDTVYYELPGEYTVTLKTWQGGKEAEMIKKIKLEKMLPKIIVPENIAIYEDVTFDAKAFSYPGQDLTYSWDFGEGGTSTDKSPTVQFVTEGDHLVTLTVNDGVEQLTSEVTVKVKGELAKTIYFADAFTKKIYRYKLTVNTAPQVEDLGISTGFNTFGVSVKGDKLYVSETGLGTSYVGSGAALIADGYLKSFNLDGSNEKLITKPVATTLDYRDDPWMHTVDQYGNIWWTCRNWGVRVVNASSNEAVYPAIKLKIDATIAGEAISTYFYSDIKEVGSEMWVSMAGTTGKGIFKFNQAGDYIGKFTTDISKHAIRSFVVDKQHNYIYFATNREDAGRSTGIYRANIDGSNVISIDNDASMKIEAANYSIQGAAGEYIYVTGLDIDVNADGEGYLYYGYRHNSTVAGNNPPTFGASAANSGIKRYNLKTGVVDFLIKGYAPYGLALDQVKR</sequence>
<dbReference type="InterPro" id="IPR035986">
    <property type="entry name" value="PKD_dom_sf"/>
</dbReference>
<dbReference type="SUPFAM" id="SSF63825">
    <property type="entry name" value="YWTD domain"/>
    <property type="match status" value="1"/>
</dbReference>
<organism evidence="2 3">
    <name type="scientific">Pseudopedobacter beijingensis</name>
    <dbReference type="NCBI Taxonomy" id="1207056"/>
    <lineage>
        <taxon>Bacteria</taxon>
        <taxon>Pseudomonadati</taxon>
        <taxon>Bacteroidota</taxon>
        <taxon>Sphingobacteriia</taxon>
        <taxon>Sphingobacteriales</taxon>
        <taxon>Sphingobacteriaceae</taxon>
        <taxon>Pseudopedobacter</taxon>
    </lineage>
</organism>
<dbReference type="Pfam" id="PF00801">
    <property type="entry name" value="PKD"/>
    <property type="match status" value="1"/>
</dbReference>
<dbReference type="PROSITE" id="PS50093">
    <property type="entry name" value="PKD"/>
    <property type="match status" value="1"/>
</dbReference>
<keyword evidence="3" id="KW-1185">Reference proteome</keyword>
<evidence type="ECO:0000313" key="3">
    <source>
        <dbReference type="Proteomes" id="UP001597118"/>
    </source>
</evidence>